<dbReference type="InterPro" id="IPR009577">
    <property type="entry name" value="Sm_multidrug_ex"/>
</dbReference>
<feature type="transmembrane region" description="Helical" evidence="1">
    <location>
        <begin position="87"/>
        <end position="108"/>
    </location>
</feature>
<sequence>MVVEYILIFIGAAVPWFEIGLVIPLGILRGLSPFWVMLLAFFGNVSTVVALIIGFDKFKLWYTKRQKKKEASSAKRKERAKRIWNKYGLPGLAFLGPIVLGIHIAAFIGMSLGASKYWTILWMTISLLLWTLFFGIVTMLGFDFVTNRW</sequence>
<keyword evidence="3" id="KW-1185">Reference proteome</keyword>
<organism evidence="2 3">
    <name type="scientific">Aliibacillus thermotolerans</name>
    <dbReference type="NCBI Taxonomy" id="1834418"/>
    <lineage>
        <taxon>Bacteria</taxon>
        <taxon>Bacillati</taxon>
        <taxon>Bacillota</taxon>
        <taxon>Bacilli</taxon>
        <taxon>Bacillales</taxon>
        <taxon>Bacillaceae</taxon>
        <taxon>Aliibacillus</taxon>
    </lineage>
</organism>
<feature type="transmembrane region" description="Helical" evidence="1">
    <location>
        <begin position="34"/>
        <end position="55"/>
    </location>
</feature>
<comment type="caution">
    <text evidence="2">The sequence shown here is derived from an EMBL/GenBank/DDBJ whole genome shotgun (WGS) entry which is preliminary data.</text>
</comment>
<dbReference type="EMBL" id="JBHSPF010000015">
    <property type="protein sequence ID" value="MFC5627916.1"/>
    <property type="molecule type" value="Genomic_DNA"/>
</dbReference>
<evidence type="ECO:0000256" key="1">
    <source>
        <dbReference type="SAM" id="Phobius"/>
    </source>
</evidence>
<keyword evidence="1" id="KW-1133">Transmembrane helix</keyword>
<feature type="transmembrane region" description="Helical" evidence="1">
    <location>
        <begin position="7"/>
        <end position="28"/>
    </location>
</feature>
<gene>
    <name evidence="2" type="ORF">ACFPTR_03270</name>
</gene>
<keyword evidence="1" id="KW-0812">Transmembrane</keyword>
<accession>A0ABW0U6E7</accession>
<evidence type="ECO:0000313" key="3">
    <source>
        <dbReference type="Proteomes" id="UP001596143"/>
    </source>
</evidence>
<evidence type="ECO:0000313" key="2">
    <source>
        <dbReference type="EMBL" id="MFC5627916.1"/>
    </source>
</evidence>
<dbReference type="Pfam" id="PF06695">
    <property type="entry name" value="Sm_multidrug_ex"/>
    <property type="match status" value="1"/>
</dbReference>
<proteinExistence type="predicted"/>
<reference evidence="3" key="1">
    <citation type="journal article" date="2019" name="Int. J. Syst. Evol. Microbiol.">
        <title>The Global Catalogue of Microorganisms (GCM) 10K type strain sequencing project: providing services to taxonomists for standard genome sequencing and annotation.</title>
        <authorList>
            <consortium name="The Broad Institute Genomics Platform"/>
            <consortium name="The Broad Institute Genome Sequencing Center for Infectious Disease"/>
            <person name="Wu L."/>
            <person name="Ma J."/>
        </authorList>
    </citation>
    <scope>NUCLEOTIDE SEQUENCE [LARGE SCALE GENOMIC DNA]</scope>
    <source>
        <strain evidence="3">CGMCC 1.15790</strain>
    </source>
</reference>
<protein>
    <submittedName>
        <fullName evidence="2">Small multi-drug export protein</fullName>
    </submittedName>
</protein>
<dbReference type="Proteomes" id="UP001596143">
    <property type="component" value="Unassembled WGS sequence"/>
</dbReference>
<feature type="transmembrane region" description="Helical" evidence="1">
    <location>
        <begin position="120"/>
        <end position="145"/>
    </location>
</feature>
<name>A0ABW0U6E7_9BACI</name>
<dbReference type="RefSeq" id="WP_270896177.1">
    <property type="nucleotide sequence ID" value="NZ_JBHSPF010000015.1"/>
</dbReference>
<keyword evidence="1" id="KW-0472">Membrane</keyword>